<proteinExistence type="predicted"/>
<evidence type="ECO:0000313" key="1">
    <source>
        <dbReference type="EMBL" id="ETN68341.1"/>
    </source>
</evidence>
<reference evidence="2" key="1">
    <citation type="journal article" date="2014" name="Nat. Genet.">
        <title>Genome of the human hookworm Necator americanus.</title>
        <authorList>
            <person name="Tang Y.T."/>
            <person name="Gao X."/>
            <person name="Rosa B.A."/>
            <person name="Abubucker S."/>
            <person name="Hallsworth-Pepin K."/>
            <person name="Martin J."/>
            <person name="Tyagi R."/>
            <person name="Heizer E."/>
            <person name="Zhang X."/>
            <person name="Bhonagiri-Palsikar V."/>
            <person name="Minx P."/>
            <person name="Warren W.C."/>
            <person name="Wang Q."/>
            <person name="Zhan B."/>
            <person name="Hotez P.J."/>
            <person name="Sternberg P.W."/>
            <person name="Dougall A."/>
            <person name="Gaze S.T."/>
            <person name="Mulvenna J."/>
            <person name="Sotillo J."/>
            <person name="Ranganathan S."/>
            <person name="Rabelo E.M."/>
            <person name="Wilson R.K."/>
            <person name="Felgner P.L."/>
            <person name="Bethony J."/>
            <person name="Hawdon J.M."/>
            <person name="Gasser R.B."/>
            <person name="Loukas A."/>
            <person name="Mitreva M."/>
        </authorList>
    </citation>
    <scope>NUCLEOTIDE SEQUENCE [LARGE SCALE GENOMIC DNA]</scope>
</reference>
<accession>W2SHK9</accession>
<keyword evidence="2" id="KW-1185">Reference proteome</keyword>
<protein>
    <submittedName>
        <fullName evidence="1">Uncharacterized protein</fullName>
    </submittedName>
</protein>
<dbReference type="AlphaFoldDB" id="W2SHK9"/>
<organism evidence="1 2">
    <name type="scientific">Necator americanus</name>
    <name type="common">Human hookworm</name>
    <dbReference type="NCBI Taxonomy" id="51031"/>
    <lineage>
        <taxon>Eukaryota</taxon>
        <taxon>Metazoa</taxon>
        <taxon>Ecdysozoa</taxon>
        <taxon>Nematoda</taxon>
        <taxon>Chromadorea</taxon>
        <taxon>Rhabditida</taxon>
        <taxon>Rhabditina</taxon>
        <taxon>Rhabditomorpha</taxon>
        <taxon>Strongyloidea</taxon>
        <taxon>Ancylostomatidae</taxon>
        <taxon>Bunostominae</taxon>
        <taxon>Necator</taxon>
    </lineage>
</organism>
<dbReference type="EMBL" id="KI669282">
    <property type="protein sequence ID" value="ETN68341.1"/>
    <property type="molecule type" value="Genomic_DNA"/>
</dbReference>
<gene>
    <name evidence="1" type="ORF">NECAME_15880</name>
</gene>
<dbReference type="KEGG" id="nai:NECAME_15880"/>
<dbReference type="Proteomes" id="UP000053676">
    <property type="component" value="Unassembled WGS sequence"/>
</dbReference>
<sequence length="129" mass="14687">MQLREMIVKAMSSANVATVLWSPPILYCITYATIKAVVIWPNVCPVDFTKDHRLAKREELFMDEDHRVRQEQPVVDLEADVLKLSDGIVTVSPVPKKRNTLETKRKKNIPGIASFHKERTGMSTTRIVV</sequence>
<name>W2SHK9_NECAM</name>
<evidence type="ECO:0000313" key="2">
    <source>
        <dbReference type="Proteomes" id="UP000053676"/>
    </source>
</evidence>